<evidence type="ECO:0000313" key="2">
    <source>
        <dbReference type="Proteomes" id="UP000595917"/>
    </source>
</evidence>
<dbReference type="AlphaFoldDB" id="A0A7T8BBT4"/>
<evidence type="ECO:0000313" key="1">
    <source>
        <dbReference type="EMBL" id="QQO10716.1"/>
    </source>
</evidence>
<keyword evidence="2" id="KW-1185">Reference proteome</keyword>
<organism evidence="1 2">
    <name type="scientific">Breznakiella homolactica</name>
    <dbReference type="NCBI Taxonomy" id="2798577"/>
    <lineage>
        <taxon>Bacteria</taxon>
        <taxon>Pseudomonadati</taxon>
        <taxon>Spirochaetota</taxon>
        <taxon>Spirochaetia</taxon>
        <taxon>Spirochaetales</taxon>
        <taxon>Breznakiellaceae</taxon>
        <taxon>Breznakiella</taxon>
    </lineage>
</organism>
<evidence type="ECO:0008006" key="3">
    <source>
        <dbReference type="Google" id="ProtNLM"/>
    </source>
</evidence>
<dbReference type="EMBL" id="CP067089">
    <property type="protein sequence ID" value="QQO10716.1"/>
    <property type="molecule type" value="Genomic_DNA"/>
</dbReference>
<dbReference type="PROSITE" id="PS51257">
    <property type="entry name" value="PROKAR_LIPOPROTEIN"/>
    <property type="match status" value="1"/>
</dbReference>
<sequence>MKKNIILFIIFLCMLSSCSKNRIKIEELLEYDYDFTSGETLFKQFDNIGFKPSANFDDDLDMDIGFIDISISGIPRIEETQEMGGALIVLHFYNSSRPVPSEKNKNKIIKLLVGRYGEGSYVSFTEQELPIWGSPVIVPNLPIRRWELPDRYLYLNDYEGTELMKRHESYKDNKQWHDVLEAISGGFCTNDKPDSVFEIRIKMKE</sequence>
<gene>
    <name evidence="1" type="ORF">JFL75_07325</name>
</gene>
<proteinExistence type="predicted"/>
<dbReference type="Proteomes" id="UP000595917">
    <property type="component" value="Chromosome"/>
</dbReference>
<protein>
    <recommendedName>
        <fullName evidence="3">Lipoprotein</fullName>
    </recommendedName>
</protein>
<dbReference type="KEGG" id="bhc:JFL75_07325"/>
<name>A0A7T8BBT4_9SPIR</name>
<reference evidence="1" key="1">
    <citation type="submission" date="2021-01" db="EMBL/GenBank/DDBJ databases">
        <title>Description of Breznakiella homolactica.</title>
        <authorList>
            <person name="Song Y."/>
            <person name="Brune A."/>
        </authorList>
    </citation>
    <scope>NUCLEOTIDE SEQUENCE</scope>
    <source>
        <strain evidence="1">RmG30</strain>
    </source>
</reference>
<dbReference type="RefSeq" id="WP_215628021.1">
    <property type="nucleotide sequence ID" value="NZ_CP067089.2"/>
</dbReference>
<accession>A0A7T8BBT4</accession>